<gene>
    <name evidence="1" type="ORF">O181_053715</name>
</gene>
<proteinExistence type="predicted"/>
<evidence type="ECO:0000313" key="2">
    <source>
        <dbReference type="Proteomes" id="UP000765509"/>
    </source>
</evidence>
<comment type="caution">
    <text evidence="1">The sequence shown here is derived from an EMBL/GenBank/DDBJ whole genome shotgun (WGS) entry which is preliminary data.</text>
</comment>
<name>A0A9Q3HTR2_9BASI</name>
<organism evidence="1 2">
    <name type="scientific">Austropuccinia psidii MF-1</name>
    <dbReference type="NCBI Taxonomy" id="1389203"/>
    <lineage>
        <taxon>Eukaryota</taxon>
        <taxon>Fungi</taxon>
        <taxon>Dikarya</taxon>
        <taxon>Basidiomycota</taxon>
        <taxon>Pucciniomycotina</taxon>
        <taxon>Pucciniomycetes</taxon>
        <taxon>Pucciniales</taxon>
        <taxon>Sphaerophragmiaceae</taxon>
        <taxon>Austropuccinia</taxon>
    </lineage>
</organism>
<protein>
    <submittedName>
        <fullName evidence="1">Uncharacterized protein</fullName>
    </submittedName>
</protein>
<dbReference type="Proteomes" id="UP000765509">
    <property type="component" value="Unassembled WGS sequence"/>
</dbReference>
<keyword evidence="2" id="KW-1185">Reference proteome</keyword>
<accession>A0A9Q3HTR2</accession>
<dbReference type="OrthoDB" id="7691805at2759"/>
<reference evidence="1" key="1">
    <citation type="submission" date="2021-03" db="EMBL/GenBank/DDBJ databases">
        <title>Draft genome sequence of rust myrtle Austropuccinia psidii MF-1, a brazilian biotype.</title>
        <authorList>
            <person name="Quecine M.C."/>
            <person name="Pachon D.M.R."/>
            <person name="Bonatelli M.L."/>
            <person name="Correr F.H."/>
            <person name="Franceschini L.M."/>
            <person name="Leite T.F."/>
            <person name="Margarido G.R.A."/>
            <person name="Almeida C.A."/>
            <person name="Ferrarezi J.A."/>
            <person name="Labate C.A."/>
        </authorList>
    </citation>
    <scope>NUCLEOTIDE SEQUENCE</scope>
    <source>
        <strain evidence="1">MF-1</strain>
    </source>
</reference>
<dbReference type="AlphaFoldDB" id="A0A9Q3HTR2"/>
<sequence>MRSNFLDCKLRIKSILTFKKLSALGTGTESNSTATERDKLDPEQRELELEIICINCDVKIASQFSAEANNDPTTLWSSIDKYYQPKTIQNQTTYLRHIFPAHLHKKKLEKTSNKLHKNTQQLCSVIENKTVKPSVLLDSVVTMWEIRNIPEDNQTIRELWHKKCEIEKLTPSLEDTIEELHAYIVHTEDDIKTKQALASQ</sequence>
<evidence type="ECO:0000313" key="1">
    <source>
        <dbReference type="EMBL" id="MBW0514000.1"/>
    </source>
</evidence>
<dbReference type="EMBL" id="AVOT02023757">
    <property type="protein sequence ID" value="MBW0514000.1"/>
    <property type="molecule type" value="Genomic_DNA"/>
</dbReference>